<dbReference type="InterPro" id="IPR051477">
    <property type="entry name" value="Expansin_CellWall"/>
</dbReference>
<feature type="non-terminal residue" evidence="3">
    <location>
        <position position="1"/>
    </location>
</feature>
<dbReference type="CDD" id="cd22191">
    <property type="entry name" value="DPBB_RlpA_EXP_N-like"/>
    <property type="match status" value="1"/>
</dbReference>
<evidence type="ECO:0000313" key="4">
    <source>
        <dbReference type="Proteomes" id="UP000276215"/>
    </source>
</evidence>
<gene>
    <name evidence="3" type="ORF">L873DRAFT_1714903</name>
</gene>
<dbReference type="SUPFAM" id="SSF50685">
    <property type="entry name" value="Barwin-like endoglucanases"/>
    <property type="match status" value="1"/>
</dbReference>
<dbReference type="Gene3D" id="2.40.40.10">
    <property type="entry name" value="RlpA-like domain"/>
    <property type="match status" value="1"/>
</dbReference>
<dbReference type="EMBL" id="ML120501">
    <property type="protein sequence ID" value="RPA91241.1"/>
    <property type="molecule type" value="Genomic_DNA"/>
</dbReference>
<name>A0A3N4J3U1_9PEZI</name>
<dbReference type="InterPro" id="IPR036908">
    <property type="entry name" value="RlpA-like_sf"/>
</dbReference>
<dbReference type="InterPro" id="IPR009009">
    <property type="entry name" value="RlpA-like_DPBB"/>
</dbReference>
<evidence type="ECO:0000259" key="2">
    <source>
        <dbReference type="Pfam" id="PF03330"/>
    </source>
</evidence>
<sequence>GDATFYDTGMGSCGIVSQDSSFIAAISHLLMDSKKTADPNKNPFCGTTILCSYKGGPEIPVVIVDRCTGCAQWDLDLSPAAYQAIGAKTDDGRVSISWRFP</sequence>
<organism evidence="3 4">
    <name type="scientific">Choiromyces venosus 120613-1</name>
    <dbReference type="NCBI Taxonomy" id="1336337"/>
    <lineage>
        <taxon>Eukaryota</taxon>
        <taxon>Fungi</taxon>
        <taxon>Dikarya</taxon>
        <taxon>Ascomycota</taxon>
        <taxon>Pezizomycotina</taxon>
        <taxon>Pezizomycetes</taxon>
        <taxon>Pezizales</taxon>
        <taxon>Tuberaceae</taxon>
        <taxon>Choiromyces</taxon>
    </lineage>
</organism>
<dbReference type="OrthoDB" id="623670at2759"/>
<keyword evidence="4" id="KW-1185">Reference proteome</keyword>
<dbReference type="Pfam" id="PF03330">
    <property type="entry name" value="DPBB_1"/>
    <property type="match status" value="1"/>
</dbReference>
<evidence type="ECO:0000313" key="3">
    <source>
        <dbReference type="EMBL" id="RPA91241.1"/>
    </source>
</evidence>
<feature type="domain" description="RlpA-like protein double-psi beta-barrel" evidence="2">
    <location>
        <begin position="2"/>
        <end position="96"/>
    </location>
</feature>
<proteinExistence type="predicted"/>
<dbReference type="Proteomes" id="UP000276215">
    <property type="component" value="Unassembled WGS sequence"/>
</dbReference>
<dbReference type="PANTHER" id="PTHR31836:SF28">
    <property type="entry name" value="SRCR DOMAIN-CONTAINING PROTEIN-RELATED"/>
    <property type="match status" value="1"/>
</dbReference>
<reference evidence="3 4" key="1">
    <citation type="journal article" date="2018" name="Nat. Ecol. Evol.">
        <title>Pezizomycetes genomes reveal the molecular basis of ectomycorrhizal truffle lifestyle.</title>
        <authorList>
            <person name="Murat C."/>
            <person name="Payen T."/>
            <person name="Noel B."/>
            <person name="Kuo A."/>
            <person name="Morin E."/>
            <person name="Chen J."/>
            <person name="Kohler A."/>
            <person name="Krizsan K."/>
            <person name="Balestrini R."/>
            <person name="Da Silva C."/>
            <person name="Montanini B."/>
            <person name="Hainaut M."/>
            <person name="Levati E."/>
            <person name="Barry K.W."/>
            <person name="Belfiori B."/>
            <person name="Cichocki N."/>
            <person name="Clum A."/>
            <person name="Dockter R.B."/>
            <person name="Fauchery L."/>
            <person name="Guy J."/>
            <person name="Iotti M."/>
            <person name="Le Tacon F."/>
            <person name="Lindquist E.A."/>
            <person name="Lipzen A."/>
            <person name="Malagnac F."/>
            <person name="Mello A."/>
            <person name="Molinier V."/>
            <person name="Miyauchi S."/>
            <person name="Poulain J."/>
            <person name="Riccioni C."/>
            <person name="Rubini A."/>
            <person name="Sitrit Y."/>
            <person name="Splivallo R."/>
            <person name="Traeger S."/>
            <person name="Wang M."/>
            <person name="Zifcakova L."/>
            <person name="Wipf D."/>
            <person name="Zambonelli A."/>
            <person name="Paolocci F."/>
            <person name="Nowrousian M."/>
            <person name="Ottonello S."/>
            <person name="Baldrian P."/>
            <person name="Spatafora J.W."/>
            <person name="Henrissat B."/>
            <person name="Nagy L.G."/>
            <person name="Aury J.M."/>
            <person name="Wincker P."/>
            <person name="Grigoriev I.V."/>
            <person name="Bonfante P."/>
            <person name="Martin F.M."/>
        </authorList>
    </citation>
    <scope>NUCLEOTIDE SEQUENCE [LARGE SCALE GENOMIC DNA]</scope>
    <source>
        <strain evidence="3 4">120613-1</strain>
    </source>
</reference>
<evidence type="ECO:0000256" key="1">
    <source>
        <dbReference type="ARBA" id="ARBA00022729"/>
    </source>
</evidence>
<dbReference type="STRING" id="1336337.A0A3N4J3U1"/>
<protein>
    <recommendedName>
        <fullName evidence="2">RlpA-like protein double-psi beta-barrel domain-containing protein</fullName>
    </recommendedName>
</protein>
<dbReference type="PANTHER" id="PTHR31836">
    <property type="match status" value="1"/>
</dbReference>
<accession>A0A3N4J3U1</accession>
<keyword evidence="1" id="KW-0732">Signal</keyword>
<dbReference type="AlphaFoldDB" id="A0A3N4J3U1"/>